<dbReference type="CDD" id="cd05172">
    <property type="entry name" value="PIKKc_DNA-PK"/>
    <property type="match status" value="1"/>
</dbReference>
<sequence>MLKLKVNIRNDSEGPAKCCFFFLSAFLEVYPDADLVSIYQCVKERMAIGDRKPAQREAISLLQKHISLFERQIHEDAEFWYNRLNKWLDTGGEYTKVAFYTLNVLYSSLSKTLAADTPENRLVCMKFWTKFVEDIFSSRLHGYHLRLAIRGFGHFVFTAKIFLTNVELNSAIYDFINKVEQTYLINFDSTLDDLDYLPEYIQSLSNIIQQINNITEYELGILQRATVLVIKLFPQLAHHHHNMVVIPTITAYYHVRKSAKSMATLYLLNTVREGVIYSCSHAVVSPDVEYYQNITTYRNYLPFWHNFINNPRESYSFLSVDSDVSKIQKEIFDEFMATLLYLMEKLNLSTRIAEEFSTFSDPKITLEAVKVNDFNIFVNVSDLYVDVLQFANKNLFKTWVQRFLNKMMVKSKKYPLVSGFYKLLAVGLKISNDLRYFDGDRLAREDVRLCYDTIRDSVTNIISKVKLYKDDLKISCIKVILSTPVSIISGMLINVVPVMVSLFTLGRSNLELAEIGMDALELWSKEIKQEEFDPFLGEILPHLDSYLCSRSISEKFDAKEAKITRTKKALSRRKIVTISEGDLFKIQKRILTFIVGLSNDMCRSFVENSSIIGDNIFYSKNLHLKVKLMFPNNFHVDLYMEKFILRIVELALYCSERKLRINACEVLHSLVLVFLGRTKEMSESPKEDLHGVLKNLINALLFLGCDADMTVQKILRPLMLQLMHWYSSKLMKLCSHTAIVVETVLDGVTQTADSAVRDFSCLCIKEFVDWSIKQSSKSGIAKDPINIHIVLRKIKFFSSHSDPSKRFAAALIFNNIYTILREETYIFQIYWIELLHCFVMNLSLIDEYDEYNCLTQVHASLDHLQRGFVEKSHIFNKSDKDRRIPPNFENCLLTDVACWLLKQTGSPNRHCRDKCYSLFKNIAPLCEKGSLQDFITYYQRIHGKKWMQALYLHNYSLQLDTKKFEGLFKWMSDFQCLLDAYIFFEQYANSAFQENDVKIIQENFKAFYDSMYSYNTQKLSPMDKEYFSSLSTNIVKKYLRHALKTGVLKQQEYWNLFMKIIFENNSLLAEEVHVQEVNDFLNIMQDNILQSFTSSMKLYLTQNCLEHCNLNFIVPFKQRQILKGLLILKNSCLSEKICVEEYISNGLGGLFDKMIGDDRIVVNLQNMVKEYCELRIELALKSGDIEILINYICNDTLVKVAHQRDEIQFGRYIFDTFKSTIIDVLIDNFELFVKTLVIKLNPNSLYFIEEIVQFLLSKKKTFNENLISRIVNQILTNWVAFKEFYDNEIGKKVKGLKLLEIISYLMNENRDANLENTEEPCMWTLQIIDFLTSSAFDTLPHKRFEYLNSAITVLPLFLKYGGQHTVQCICDRLTQIEENNFTNLSKDFMVVATVFVNKAFQAAISSKSKHLFNFASKLFILVQPKDDLNVDQLCKVFMKSADTDLQLQLLHALYTFDYSKYSLDMYYKFTKEIMVNILRYTDYEVFVAFYTEYICGILNLIQKTYTNYVESAKKSVAFILARILFSRLNIEQDVDEVTCSITKSAYPDTTDSKQLVKQVMNITSQLLKDTVVIEDEAFRKWDRICKCECYNALISAVCNMQREPVWYNLLFKREVKGCNYLWRNIIDEKRDYTFSMDFEKIPKKKESLVAIRSTYRAKKKQSFVDSLKYIESQNILNSTISEDIVKYDFTKTILRSQEISAGSAGEDNNRIEMQVDIDGDELNSHECMLMLCGLFQFLHDEKIYNVSPSGVPTFVDSIRKDLENEDTPRNVKLFLIKALENKQELFKPYAKGLFAPIMKAIVDGICGNNINYFVTDLIVMLVCWAEGAENLEANESASELVHFLVKNINTDRRDIMKYHIDLLKFFVEQWKQYITVPKDYLLIQLRTLAKSKKVLPIIHVCSIFLANDLPPWNDMKIFMTKLIEVLAHDSRYVYRSCAEAIGTALLYSKKNETESTLINFTKFLVKYFKHRNKRPDEKDLICLQAITKHYPEFGDPFFTSLIYEYSKYRGQYKMICLKMFLDRINALHENPDFPIIKLGPLISDDSNTMKVLGLEIIRKTLPVIYLSANAQARLVVRKEDFLNLLETISRFLTSENNVCRSVTYEIFMDIYHNDRFNSHDDIKNKCKDVLLQGLVDHNEEIEEKIKEFWAKILPANTSEKFLFLLRDMYKTSIETSYLGYYVNFILNELALRDEYQEAIFEYDLADCIFTDYQIKDNWRERHSTLAPLFAQSYRSQTADYDSSTSASTIGSNMMMLRATNYSMEFEPTQRATLLEDEKQNMIDEDIDPRGEEEEDEEGEEEEEEDEEGEENADDKIFKKPWPVKLRKKRFFNDETRTVRGFALRKLEESSKVEKARTDLIKQRQQQVNIYRTYRRGDFPDIKLSVSDIITPLKIIVKHDNRIAKIFYTILFESITNKVTDNEDSFVKSTIEGVKNIFETSIVYDTNVIGALLDVALKHKSKFHFLPDVIAKVSFNSGLLWSGALLLEGYLIDGFDNYESDEGPSPKRSRGFSNSAEVDCWVKLADIYKELEEWDLVRTIFRYKMQSNEHVIQAIVEESQSNWRDAQDLYLAAIQDNPPTETLGFYYESCYKCFAELSDWDALAKSVKQSTSVDNYWDELWDEDWQQQKLLPWFMIAQLRNSLVSEEAKISFVSDINSALSNTDKLLYIKQNFSEEIAFLYLLTGDFDKVNYFLTNNIELFLSNWSNLSPLLTSLKMKKLLKNSILNDMCKTWLKVYNESLTSIVSSETKTIYRTQCLSVLQTMFESEDVKQRLGNVKFQLDMNLANMALGMKNFHVCRKYLTRHDWCSDEQTKDGVMYRMTRSGLLCFKASKLDFDLQLEHIVDAWQHLAECMDYTVVTENLGLYLSTNLHVYDVAQDLSRVLLNNEKSIDDLDLQKQVNAITKMPPPYSSNSIGNYGFNTLQEALINAKDVVENKDDNNLKSIADGHYKLACFVSSYSNRNKDLIIHVLNAMFYGSSEARYMFPCLLEIADLGTVYKETFLTEACRIPEWMFIQWIPQLLANLDTQNITIIYPIVEKIAKMYPQAIIYPYRLSKQKYSFPDSIKNYGEQAVTSLDRLLQDPLAEKFLTALSSVSLWYNVLSYHIKQLERACDISRKFLTALSSVSLWYNVLSYHIKQLERACDISSDLFNERLNALKLMCDENIDYKHRNSLKGQVFKEIIGHLKTKILPLAKDKFNVKSIKAKLAQHRSLFKELASSKSKGVGNKTDSTKKLSYYSPWLEHFSDNEVNLNLEIPGQYKGDKMPLLKHHVKICGFSSEVLKFNSLRSPLKLTIIGSDAKEYPFLVKLGEDLRQDQRIEQIFGLMNNIFNADSVCREKRLNIRTYQVIPLTGILGLIECVPNAVTYSEFLVTYSEFLNNTVSDFNKTADKARIEYKKCYLNNKDQYLESLLRHKPELAMKMYHSIVNLFPQDLFQQAIRKLSVDSESFVVLRNKFITSHAVNCIADWILGIGDRHLGNSMVCLKSGQTMDIDFGFAFGLSVQIIPYPEVVPIRGQTMDIDFGFAFGLSVQIIPYPEVVPIRLTPHFLELTQPLKEHGLIEETMVHVLRALRNNSTSLLSTMSVFIKEPSLEWMEFKLHENKVTGYNWDPQKKLDHARRKLNGASSVDIMVEELSDRTTSDRKYNNGYISFVKRNRTQFTGNLSVEDQVACLIDHATDYNLLVRVFAGFEAG</sequence>
<dbReference type="InterPro" id="IPR046803">
    <property type="entry name" value="DNAPKcs_CC1-2"/>
</dbReference>
<dbReference type="InterPro" id="IPR014009">
    <property type="entry name" value="PIK_FAT"/>
</dbReference>
<dbReference type="Pfam" id="PF02260">
    <property type="entry name" value="FATC"/>
    <property type="match status" value="1"/>
</dbReference>
<dbReference type="PROSITE" id="PS00915">
    <property type="entry name" value="PI3_4_KINASE_1"/>
    <property type="match status" value="1"/>
</dbReference>
<keyword evidence="17" id="KW-1185">Reference proteome</keyword>
<accession>A0AAW1J0G7</accession>
<dbReference type="InterPro" id="IPR045581">
    <property type="entry name" value="DNAPKcs_CC5"/>
</dbReference>
<dbReference type="GO" id="GO:0006303">
    <property type="term" value="P:double-strand break repair via nonhomologous end joining"/>
    <property type="evidence" value="ECO:0007669"/>
    <property type="project" value="InterPro"/>
</dbReference>
<dbReference type="Proteomes" id="UP001458880">
    <property type="component" value="Unassembled WGS sequence"/>
</dbReference>
<evidence type="ECO:0000256" key="9">
    <source>
        <dbReference type="ARBA" id="ARBA00022840"/>
    </source>
</evidence>
<evidence type="ECO:0000256" key="4">
    <source>
        <dbReference type="ARBA" id="ARBA00022527"/>
    </source>
</evidence>
<dbReference type="InterPro" id="IPR016024">
    <property type="entry name" value="ARM-type_fold"/>
</dbReference>
<comment type="caution">
    <text evidence="16">The sequence shown here is derived from an EMBL/GenBank/DDBJ whole genome shotgun (WGS) entry which is preliminary data.</text>
</comment>
<keyword evidence="10" id="KW-0234">DNA repair</keyword>
<dbReference type="PROSITE" id="PS51190">
    <property type="entry name" value="FATC"/>
    <property type="match status" value="1"/>
</dbReference>
<evidence type="ECO:0000256" key="7">
    <source>
        <dbReference type="ARBA" id="ARBA00022763"/>
    </source>
</evidence>
<dbReference type="Gene3D" id="1.10.1070.11">
    <property type="entry name" value="Phosphatidylinositol 3-/4-kinase, catalytic domain"/>
    <property type="match status" value="2"/>
</dbReference>
<dbReference type="Pfam" id="PF20500">
    <property type="entry name" value="DNA-PKcs_N"/>
    <property type="match status" value="1"/>
</dbReference>
<keyword evidence="6" id="KW-0547">Nucleotide-binding</keyword>
<feature type="region of interest" description="Disordered" evidence="12">
    <location>
        <begin position="2272"/>
        <end position="2315"/>
    </location>
</feature>
<dbReference type="InterPro" id="IPR036940">
    <property type="entry name" value="PI3/4_kinase_cat_sf"/>
</dbReference>
<dbReference type="GO" id="GO:0004677">
    <property type="term" value="F:DNA-dependent protein kinase activity"/>
    <property type="evidence" value="ECO:0007669"/>
    <property type="project" value="InterPro"/>
</dbReference>
<dbReference type="PROSITE" id="PS51189">
    <property type="entry name" value="FAT"/>
    <property type="match status" value="1"/>
</dbReference>
<feature type="domain" description="PI3K/PI4K catalytic" evidence="13">
    <location>
        <begin position="3276"/>
        <end position="3641"/>
    </location>
</feature>
<evidence type="ECO:0000256" key="11">
    <source>
        <dbReference type="ARBA" id="ARBA00023242"/>
    </source>
</evidence>
<dbReference type="PANTHER" id="PTHR11139">
    <property type="entry name" value="ATAXIA TELANGIECTASIA MUTATED ATM -RELATED"/>
    <property type="match status" value="1"/>
</dbReference>
<evidence type="ECO:0000259" key="15">
    <source>
        <dbReference type="PROSITE" id="PS51190"/>
    </source>
</evidence>
<dbReference type="PROSITE" id="PS50290">
    <property type="entry name" value="PI3_4_KINASE_3"/>
    <property type="match status" value="1"/>
</dbReference>
<evidence type="ECO:0000259" key="13">
    <source>
        <dbReference type="PROSITE" id="PS50290"/>
    </source>
</evidence>
<name>A0AAW1J0G7_POPJA</name>
<evidence type="ECO:0000256" key="5">
    <source>
        <dbReference type="ARBA" id="ARBA00022679"/>
    </source>
</evidence>
<comment type="similarity">
    <text evidence="2">Belongs to the PI3/PI4-kinase family.</text>
</comment>
<dbReference type="SMART" id="SM01344">
    <property type="entry name" value="NUC194"/>
    <property type="match status" value="1"/>
</dbReference>
<dbReference type="Pfam" id="PF00454">
    <property type="entry name" value="PI3_PI4_kinase"/>
    <property type="match status" value="2"/>
</dbReference>
<dbReference type="InterPro" id="IPR011009">
    <property type="entry name" value="Kinase-like_dom_sf"/>
</dbReference>
<dbReference type="EMBL" id="JASPKY010000450">
    <property type="protein sequence ID" value="KAK9696461.1"/>
    <property type="molecule type" value="Genomic_DNA"/>
</dbReference>
<dbReference type="Pfam" id="PF19704">
    <property type="entry name" value="DNAPKcs_CC5"/>
    <property type="match status" value="2"/>
</dbReference>
<feature type="domain" description="FAT" evidence="14">
    <location>
        <begin position="2468"/>
        <end position="3057"/>
    </location>
</feature>
<dbReference type="Pfam" id="PF20502">
    <property type="entry name" value="DNAPKcs_CC1-2"/>
    <property type="match status" value="1"/>
</dbReference>
<evidence type="ECO:0000256" key="2">
    <source>
        <dbReference type="ARBA" id="ARBA00011031"/>
    </source>
</evidence>
<evidence type="ECO:0000256" key="8">
    <source>
        <dbReference type="ARBA" id="ARBA00022777"/>
    </source>
</evidence>
<dbReference type="InterPro" id="IPR012582">
    <property type="entry name" value="DNAPKcs_CC3"/>
</dbReference>
<dbReference type="SUPFAM" id="SSF56112">
    <property type="entry name" value="Protein kinase-like (PK-like)"/>
    <property type="match status" value="2"/>
</dbReference>
<evidence type="ECO:0000256" key="1">
    <source>
        <dbReference type="ARBA" id="ARBA00004123"/>
    </source>
</evidence>
<dbReference type="InterPro" id="IPR018936">
    <property type="entry name" value="PI3/4_kinase_CS"/>
</dbReference>
<keyword evidence="11" id="KW-0539">Nucleus</keyword>
<evidence type="ECO:0000256" key="3">
    <source>
        <dbReference type="ARBA" id="ARBA00012513"/>
    </source>
</evidence>
<keyword evidence="7" id="KW-0227">DNA damage</keyword>
<dbReference type="InterPro" id="IPR046804">
    <property type="entry name" value="DNA-PKcs_N"/>
</dbReference>
<keyword evidence="5" id="KW-0808">Transferase</keyword>
<organism evidence="16 17">
    <name type="scientific">Popillia japonica</name>
    <name type="common">Japanese beetle</name>
    <dbReference type="NCBI Taxonomy" id="7064"/>
    <lineage>
        <taxon>Eukaryota</taxon>
        <taxon>Metazoa</taxon>
        <taxon>Ecdysozoa</taxon>
        <taxon>Arthropoda</taxon>
        <taxon>Hexapoda</taxon>
        <taxon>Insecta</taxon>
        <taxon>Pterygota</taxon>
        <taxon>Neoptera</taxon>
        <taxon>Endopterygota</taxon>
        <taxon>Coleoptera</taxon>
        <taxon>Polyphaga</taxon>
        <taxon>Scarabaeiformia</taxon>
        <taxon>Scarabaeidae</taxon>
        <taxon>Rutelinae</taxon>
        <taxon>Popillia</taxon>
    </lineage>
</organism>
<dbReference type="PROSITE" id="PS00916">
    <property type="entry name" value="PI3_4_KINASE_2"/>
    <property type="match status" value="1"/>
</dbReference>
<dbReference type="InterPro" id="IPR037706">
    <property type="entry name" value="DNA-PK_dom"/>
</dbReference>
<dbReference type="InterPro" id="IPR003152">
    <property type="entry name" value="FATC_dom"/>
</dbReference>
<dbReference type="GO" id="GO:0005634">
    <property type="term" value="C:nucleus"/>
    <property type="evidence" value="ECO:0007669"/>
    <property type="project" value="UniProtKB-SubCell"/>
</dbReference>
<evidence type="ECO:0000313" key="16">
    <source>
        <dbReference type="EMBL" id="KAK9696461.1"/>
    </source>
</evidence>
<evidence type="ECO:0000256" key="12">
    <source>
        <dbReference type="SAM" id="MobiDB-lite"/>
    </source>
</evidence>
<evidence type="ECO:0000259" key="14">
    <source>
        <dbReference type="PROSITE" id="PS51189"/>
    </source>
</evidence>
<dbReference type="PANTHER" id="PTHR11139:SF68">
    <property type="entry name" value="DNA-DEPENDENT PROTEIN KINASE CATALYTIC SUBUNIT"/>
    <property type="match status" value="1"/>
</dbReference>
<dbReference type="InterPro" id="IPR050517">
    <property type="entry name" value="DDR_Repair_Kinase"/>
</dbReference>
<gene>
    <name evidence="16" type="ORF">QE152_g31881</name>
</gene>
<evidence type="ECO:0000313" key="17">
    <source>
        <dbReference type="Proteomes" id="UP001458880"/>
    </source>
</evidence>
<dbReference type="Gene3D" id="3.30.1010.10">
    <property type="entry name" value="Phosphatidylinositol 3-kinase Catalytic Subunit, Chain A, domain 4"/>
    <property type="match status" value="1"/>
</dbReference>
<reference evidence="16 17" key="1">
    <citation type="journal article" date="2024" name="BMC Genomics">
        <title>De novo assembly and annotation of Popillia japonica's genome with initial clues to its potential as an invasive pest.</title>
        <authorList>
            <person name="Cucini C."/>
            <person name="Boschi S."/>
            <person name="Funari R."/>
            <person name="Cardaioli E."/>
            <person name="Iannotti N."/>
            <person name="Marturano G."/>
            <person name="Paoli F."/>
            <person name="Bruttini M."/>
            <person name="Carapelli A."/>
            <person name="Frati F."/>
            <person name="Nardi F."/>
        </authorList>
    </citation>
    <scope>NUCLEOTIDE SEQUENCE [LARGE SCALE GENOMIC DNA]</scope>
    <source>
        <strain evidence="16">DMR45628</strain>
    </source>
</reference>
<dbReference type="Pfam" id="PF08163">
    <property type="entry name" value="DNAPKcs_CC3"/>
    <property type="match status" value="1"/>
</dbReference>
<keyword evidence="4" id="KW-0723">Serine/threonine-protein kinase</keyword>
<protein>
    <recommendedName>
        <fullName evidence="3">non-specific serine/threonine protein kinase</fullName>
        <ecNumber evidence="3">2.7.11.1</ecNumber>
    </recommendedName>
</protein>
<dbReference type="GO" id="GO:0008630">
    <property type="term" value="P:intrinsic apoptotic signaling pathway in response to DNA damage"/>
    <property type="evidence" value="ECO:0007669"/>
    <property type="project" value="TreeGrafter"/>
</dbReference>
<dbReference type="SMART" id="SM00146">
    <property type="entry name" value="PI3Kc"/>
    <property type="match status" value="1"/>
</dbReference>
<keyword evidence="8" id="KW-0418">Kinase</keyword>
<dbReference type="EC" id="2.7.11.1" evidence="3"/>
<dbReference type="GO" id="GO:0005524">
    <property type="term" value="F:ATP binding"/>
    <property type="evidence" value="ECO:0007669"/>
    <property type="project" value="UniProtKB-KW"/>
</dbReference>
<feature type="domain" description="FATC" evidence="15">
    <location>
        <begin position="3660"/>
        <end position="3691"/>
    </location>
</feature>
<evidence type="ECO:0000256" key="10">
    <source>
        <dbReference type="ARBA" id="ARBA00023204"/>
    </source>
</evidence>
<dbReference type="GO" id="GO:0000723">
    <property type="term" value="P:telomere maintenance"/>
    <property type="evidence" value="ECO:0007669"/>
    <property type="project" value="TreeGrafter"/>
</dbReference>
<dbReference type="SUPFAM" id="SSF48371">
    <property type="entry name" value="ARM repeat"/>
    <property type="match status" value="1"/>
</dbReference>
<keyword evidence="9" id="KW-0067">ATP-binding</keyword>
<comment type="subcellular location">
    <subcellularLocation>
        <location evidence="1">Nucleus</location>
    </subcellularLocation>
</comment>
<dbReference type="InterPro" id="IPR000403">
    <property type="entry name" value="PI3/4_kinase_cat_dom"/>
</dbReference>
<feature type="compositionally biased region" description="Acidic residues" evidence="12">
    <location>
        <begin position="2282"/>
        <end position="2312"/>
    </location>
</feature>
<evidence type="ECO:0000256" key="6">
    <source>
        <dbReference type="ARBA" id="ARBA00022741"/>
    </source>
</evidence>
<proteinExistence type="inferred from homology"/>